<dbReference type="GO" id="GO:0005524">
    <property type="term" value="F:ATP binding"/>
    <property type="evidence" value="ECO:0007669"/>
    <property type="project" value="UniProtKB-KW"/>
</dbReference>
<organism evidence="12 13">
    <name type="scientific">Xanthobacter dioxanivorans</name>
    <dbReference type="NCBI Taxonomy" id="2528964"/>
    <lineage>
        <taxon>Bacteria</taxon>
        <taxon>Pseudomonadati</taxon>
        <taxon>Pseudomonadota</taxon>
        <taxon>Alphaproteobacteria</taxon>
        <taxon>Hyphomicrobiales</taxon>
        <taxon>Xanthobacteraceae</taxon>
        <taxon>Xanthobacter</taxon>
    </lineage>
</organism>
<dbReference type="PROSITE" id="PS50110">
    <property type="entry name" value="RESPONSE_REGULATORY"/>
    <property type="match status" value="1"/>
</dbReference>
<dbReference type="InterPro" id="IPR009057">
    <property type="entry name" value="Homeodomain-like_sf"/>
</dbReference>
<dbReference type="SUPFAM" id="SSF52540">
    <property type="entry name" value="P-loop containing nucleoside triphosphate hydrolases"/>
    <property type="match status" value="1"/>
</dbReference>
<dbReference type="Gene3D" id="1.10.10.60">
    <property type="entry name" value="Homeodomain-like"/>
    <property type="match status" value="1"/>
</dbReference>
<evidence type="ECO:0000256" key="2">
    <source>
        <dbReference type="ARBA" id="ARBA00022840"/>
    </source>
</evidence>
<dbReference type="GO" id="GO:0000160">
    <property type="term" value="P:phosphorelay signal transduction system"/>
    <property type="evidence" value="ECO:0007669"/>
    <property type="project" value="UniProtKB-KW"/>
</dbReference>
<keyword evidence="7" id="KW-0804">Transcription</keyword>
<dbReference type="SUPFAM" id="SSF46689">
    <property type="entry name" value="Homeodomain-like"/>
    <property type="match status" value="1"/>
</dbReference>
<feature type="domain" description="Response regulatory" evidence="11">
    <location>
        <begin position="15"/>
        <end position="125"/>
    </location>
</feature>
<keyword evidence="2" id="KW-0067">ATP-binding</keyword>
<dbReference type="SMART" id="SM00448">
    <property type="entry name" value="REC"/>
    <property type="match status" value="1"/>
</dbReference>
<dbReference type="AlphaFoldDB" id="A0A974PQB4"/>
<keyword evidence="5" id="KW-0238">DNA-binding</keyword>
<dbReference type="SMART" id="SM00382">
    <property type="entry name" value="AAA"/>
    <property type="match status" value="1"/>
</dbReference>
<keyword evidence="1" id="KW-0547">Nucleotide-binding</keyword>
<dbReference type="InterPro" id="IPR027417">
    <property type="entry name" value="P-loop_NTPase"/>
</dbReference>
<dbReference type="GO" id="GO:0006355">
    <property type="term" value="P:regulation of DNA-templated transcription"/>
    <property type="evidence" value="ECO:0007669"/>
    <property type="project" value="InterPro"/>
</dbReference>
<evidence type="ECO:0000313" key="12">
    <source>
        <dbReference type="EMBL" id="QRG07814.1"/>
    </source>
</evidence>
<sequence length="473" mass="50930">MTGYYPCVRPERNTCVLVCDPDPASRRRVRAVLARRDALHVMEADTLEAATVVISRCAALLLSVGRDAEDAVMRFRAAGFEGTLVVALADGSVADAVAAMRAGADDVVPQPLKPEDVVDRLLAATPARRPDRRRDAPRPPPRRSGDFCGFLGRSDPMAALYDGITRMAASRAPVFITGESGAGKDLAAAAVHACSTRRDEPFETLSCRSSVRAELERDLLGQVRDATAGQGADRAGAIERARGGTLCLDEICDMDLELQAKLLGFLEAGRLRRVGEAEDREADVRIICTTGRDPLEEVRAGRLREDLFYRLHVLHLHMPPLRARGDDVILLAETFLARFAGEEGRPLARLGPEAAAVLRSRAFRGNVRELQNLMRRVAILLDGPVVPAHLVADPGAEGTAVAEAPPAAAWIGVSSVWGTPARVEPLSVVERRAIEAAISAFDGNIALAAAALDLSPSTLYRKKLAWQDGRRLS</sequence>
<dbReference type="KEGG" id="xdi:EZH22_05410"/>
<dbReference type="GO" id="GO:0043565">
    <property type="term" value="F:sequence-specific DNA binding"/>
    <property type="evidence" value="ECO:0007669"/>
    <property type="project" value="InterPro"/>
</dbReference>
<dbReference type="Pfam" id="PF25601">
    <property type="entry name" value="AAA_lid_14"/>
    <property type="match status" value="1"/>
</dbReference>
<dbReference type="Pfam" id="PF02954">
    <property type="entry name" value="HTH_8"/>
    <property type="match status" value="1"/>
</dbReference>
<dbReference type="InterPro" id="IPR011006">
    <property type="entry name" value="CheY-like_superfamily"/>
</dbReference>
<dbReference type="EMBL" id="CP063362">
    <property type="protein sequence ID" value="QRG07814.1"/>
    <property type="molecule type" value="Genomic_DNA"/>
</dbReference>
<dbReference type="Proteomes" id="UP000596427">
    <property type="component" value="Chromosome"/>
</dbReference>
<keyword evidence="4" id="KW-0805">Transcription regulation</keyword>
<dbReference type="FunFam" id="3.40.50.300:FF:000006">
    <property type="entry name" value="DNA-binding transcriptional regulator NtrC"/>
    <property type="match status" value="1"/>
</dbReference>
<dbReference type="Gene3D" id="3.40.50.300">
    <property type="entry name" value="P-loop containing nucleotide triphosphate hydrolases"/>
    <property type="match status" value="1"/>
</dbReference>
<dbReference type="SUPFAM" id="SSF52172">
    <property type="entry name" value="CheY-like"/>
    <property type="match status" value="1"/>
</dbReference>
<proteinExistence type="predicted"/>
<dbReference type="RefSeq" id="WP_203194728.1">
    <property type="nucleotide sequence ID" value="NZ_CP063362.1"/>
</dbReference>
<dbReference type="InterPro" id="IPR002197">
    <property type="entry name" value="HTH_Fis"/>
</dbReference>
<keyword evidence="13" id="KW-1185">Reference proteome</keyword>
<accession>A0A974PQB4</accession>
<evidence type="ECO:0000256" key="7">
    <source>
        <dbReference type="ARBA" id="ARBA00023163"/>
    </source>
</evidence>
<dbReference type="PANTHER" id="PTHR32071:SF117">
    <property type="entry name" value="PTS-DEPENDENT DIHYDROXYACETONE KINASE OPERON REGULATORY PROTEIN-RELATED"/>
    <property type="match status" value="1"/>
</dbReference>
<evidence type="ECO:0000256" key="6">
    <source>
        <dbReference type="ARBA" id="ARBA00023159"/>
    </source>
</evidence>
<dbReference type="PROSITE" id="PS50045">
    <property type="entry name" value="SIGMA54_INTERACT_4"/>
    <property type="match status" value="1"/>
</dbReference>
<keyword evidence="3" id="KW-0902">Two-component regulatory system</keyword>
<evidence type="ECO:0000313" key="13">
    <source>
        <dbReference type="Proteomes" id="UP000596427"/>
    </source>
</evidence>
<dbReference type="PANTHER" id="PTHR32071">
    <property type="entry name" value="TRANSCRIPTIONAL REGULATORY PROTEIN"/>
    <property type="match status" value="1"/>
</dbReference>
<evidence type="ECO:0000256" key="9">
    <source>
        <dbReference type="SAM" id="MobiDB-lite"/>
    </source>
</evidence>
<evidence type="ECO:0000256" key="4">
    <source>
        <dbReference type="ARBA" id="ARBA00023015"/>
    </source>
</evidence>
<evidence type="ECO:0000256" key="1">
    <source>
        <dbReference type="ARBA" id="ARBA00022741"/>
    </source>
</evidence>
<name>A0A974PQB4_9HYPH</name>
<evidence type="ECO:0000259" key="11">
    <source>
        <dbReference type="PROSITE" id="PS50110"/>
    </source>
</evidence>
<comment type="caution">
    <text evidence="8">Lacks conserved residue(s) required for the propagation of feature annotation.</text>
</comment>
<dbReference type="InterPro" id="IPR002078">
    <property type="entry name" value="Sigma_54_int"/>
</dbReference>
<dbReference type="InterPro" id="IPR003593">
    <property type="entry name" value="AAA+_ATPase"/>
</dbReference>
<feature type="compositionally biased region" description="Basic and acidic residues" evidence="9">
    <location>
        <begin position="128"/>
        <end position="137"/>
    </location>
</feature>
<dbReference type="Gene3D" id="1.10.8.60">
    <property type="match status" value="1"/>
</dbReference>
<evidence type="ECO:0000256" key="3">
    <source>
        <dbReference type="ARBA" id="ARBA00023012"/>
    </source>
</evidence>
<reference evidence="12 13" key="1">
    <citation type="submission" date="2020-10" db="EMBL/GenBank/DDBJ databases">
        <title>Degradation of 1,4-Dioxane by Xanthobacter sp. YN2, via a Novel Group-2 Soluble Di-Iron Monooxygenase.</title>
        <authorList>
            <person name="Ma F."/>
            <person name="Wang Y."/>
            <person name="Yang J."/>
            <person name="Guo H."/>
            <person name="Su D."/>
            <person name="Yu L."/>
        </authorList>
    </citation>
    <scope>NUCLEOTIDE SEQUENCE [LARGE SCALE GENOMIC DNA]</scope>
    <source>
        <strain evidence="12 13">YN2</strain>
    </source>
</reference>
<evidence type="ECO:0000256" key="5">
    <source>
        <dbReference type="ARBA" id="ARBA00023125"/>
    </source>
</evidence>
<dbReference type="InterPro" id="IPR058031">
    <property type="entry name" value="AAA_lid_NorR"/>
</dbReference>
<dbReference type="CDD" id="cd00009">
    <property type="entry name" value="AAA"/>
    <property type="match status" value="1"/>
</dbReference>
<feature type="domain" description="Sigma-54 factor interaction" evidence="10">
    <location>
        <begin position="150"/>
        <end position="379"/>
    </location>
</feature>
<evidence type="ECO:0000259" key="10">
    <source>
        <dbReference type="PROSITE" id="PS50045"/>
    </source>
</evidence>
<evidence type="ECO:0000256" key="8">
    <source>
        <dbReference type="PROSITE-ProRule" id="PRU00169"/>
    </source>
</evidence>
<keyword evidence="6" id="KW-0010">Activator</keyword>
<dbReference type="InterPro" id="IPR001789">
    <property type="entry name" value="Sig_transdc_resp-reg_receiver"/>
</dbReference>
<feature type="region of interest" description="Disordered" evidence="9">
    <location>
        <begin position="125"/>
        <end position="148"/>
    </location>
</feature>
<protein>
    <submittedName>
        <fullName evidence="12">Sigma-54-dependent Fis family transcriptional regulator</fullName>
    </submittedName>
</protein>
<dbReference type="Pfam" id="PF00158">
    <property type="entry name" value="Sigma54_activat"/>
    <property type="match status" value="1"/>
</dbReference>
<gene>
    <name evidence="12" type="ORF">EZH22_05410</name>
</gene>
<dbReference type="Gene3D" id="3.40.50.2300">
    <property type="match status" value="1"/>
</dbReference>